<reference evidence="2 3" key="1">
    <citation type="submission" date="2023-07" db="EMBL/GenBank/DDBJ databases">
        <title>Sorghum-associated microbial communities from plants grown in Nebraska, USA.</title>
        <authorList>
            <person name="Schachtman D."/>
        </authorList>
    </citation>
    <scope>NUCLEOTIDE SEQUENCE [LARGE SCALE GENOMIC DNA]</scope>
    <source>
        <strain evidence="2 3">3262</strain>
    </source>
</reference>
<feature type="signal peptide" evidence="1">
    <location>
        <begin position="1"/>
        <end position="19"/>
    </location>
</feature>
<dbReference type="Proteomes" id="UP001247620">
    <property type="component" value="Unassembled WGS sequence"/>
</dbReference>
<gene>
    <name evidence="2" type="ORF">J2W55_001460</name>
</gene>
<keyword evidence="3" id="KW-1185">Reference proteome</keyword>
<feature type="chain" id="PRO_5045056211" evidence="1">
    <location>
        <begin position="20"/>
        <end position="76"/>
    </location>
</feature>
<evidence type="ECO:0000313" key="3">
    <source>
        <dbReference type="Proteomes" id="UP001247620"/>
    </source>
</evidence>
<accession>A0ABU1T8C7</accession>
<evidence type="ECO:0000256" key="1">
    <source>
        <dbReference type="SAM" id="SignalP"/>
    </source>
</evidence>
<proteinExistence type="predicted"/>
<dbReference type="EMBL" id="JAVDUU010000002">
    <property type="protein sequence ID" value="MDR6941618.1"/>
    <property type="molecule type" value="Genomic_DNA"/>
</dbReference>
<name>A0ABU1T8C7_9SPHI</name>
<protein>
    <submittedName>
        <fullName evidence="2">Uncharacterized protein</fullName>
    </submittedName>
</protein>
<sequence length="76" mass="8383">MRKSLLTLVLLFVFLSAYFQSLTASRAACLGKLTGKYNALNTKAKTGGREGALRNSFGPTNKIVFNPLNKYQVKQL</sequence>
<organism evidence="2 3">
    <name type="scientific">Mucilaginibacter pocheonensis</name>
    <dbReference type="NCBI Taxonomy" id="398050"/>
    <lineage>
        <taxon>Bacteria</taxon>
        <taxon>Pseudomonadati</taxon>
        <taxon>Bacteroidota</taxon>
        <taxon>Sphingobacteriia</taxon>
        <taxon>Sphingobacteriales</taxon>
        <taxon>Sphingobacteriaceae</taxon>
        <taxon>Mucilaginibacter</taxon>
    </lineage>
</organism>
<dbReference type="RefSeq" id="WP_310093588.1">
    <property type="nucleotide sequence ID" value="NZ_JAVDUU010000002.1"/>
</dbReference>
<evidence type="ECO:0000313" key="2">
    <source>
        <dbReference type="EMBL" id="MDR6941618.1"/>
    </source>
</evidence>
<keyword evidence="1" id="KW-0732">Signal</keyword>
<comment type="caution">
    <text evidence="2">The sequence shown here is derived from an EMBL/GenBank/DDBJ whole genome shotgun (WGS) entry which is preliminary data.</text>
</comment>